<dbReference type="Proteomes" id="UP000324159">
    <property type="component" value="Unassembled WGS sequence"/>
</dbReference>
<proteinExistence type="predicted"/>
<dbReference type="Gene3D" id="3.20.20.60">
    <property type="entry name" value="Phosphoenolpyruvate-binding domains"/>
    <property type="match status" value="1"/>
</dbReference>
<keyword evidence="2" id="KW-1185">Reference proteome</keyword>
<gene>
    <name evidence="1" type="ORF">EDC39_10628</name>
</gene>
<dbReference type="InterPro" id="IPR015813">
    <property type="entry name" value="Pyrv/PenolPyrv_kinase-like_dom"/>
</dbReference>
<name>A0A5D3WLL8_9BACT</name>
<dbReference type="InterPro" id="IPR040442">
    <property type="entry name" value="Pyrv_kinase-like_dom_sf"/>
</dbReference>
<sequence length="60" mass="6718">MLPKADDVKIVKTIAERLTSYYDLIPLIETAKGVLNAYEIADSSNKISRLLLVLSITPWI</sequence>
<reference evidence="1 2" key="1">
    <citation type="submission" date="2019-07" db="EMBL/GenBank/DDBJ databases">
        <title>Genomic Encyclopedia of Type Strains, Phase IV (KMG-IV): sequencing the most valuable type-strain genomes for metagenomic binning, comparative biology and taxonomic classification.</title>
        <authorList>
            <person name="Goeker M."/>
        </authorList>
    </citation>
    <scope>NUCLEOTIDE SEQUENCE [LARGE SCALE GENOMIC DNA]</scope>
    <source>
        <strain evidence="1 2">SS015</strain>
    </source>
</reference>
<protein>
    <submittedName>
        <fullName evidence="1">Uncharacterized protein</fullName>
    </submittedName>
</protein>
<dbReference type="SUPFAM" id="SSF51621">
    <property type="entry name" value="Phosphoenolpyruvate/pyruvate domain"/>
    <property type="match status" value="1"/>
</dbReference>
<dbReference type="AlphaFoldDB" id="A0A5D3WLL8"/>
<dbReference type="EMBL" id="VNIB01000006">
    <property type="protein sequence ID" value="TYO98429.1"/>
    <property type="molecule type" value="Genomic_DNA"/>
</dbReference>
<organism evidence="1 2">
    <name type="scientific">Geothermobacter ehrlichii</name>
    <dbReference type="NCBI Taxonomy" id="213224"/>
    <lineage>
        <taxon>Bacteria</taxon>
        <taxon>Pseudomonadati</taxon>
        <taxon>Thermodesulfobacteriota</taxon>
        <taxon>Desulfuromonadia</taxon>
        <taxon>Desulfuromonadales</taxon>
        <taxon>Geothermobacteraceae</taxon>
        <taxon>Geothermobacter</taxon>
    </lineage>
</organism>
<evidence type="ECO:0000313" key="2">
    <source>
        <dbReference type="Proteomes" id="UP000324159"/>
    </source>
</evidence>
<evidence type="ECO:0000313" key="1">
    <source>
        <dbReference type="EMBL" id="TYO98429.1"/>
    </source>
</evidence>
<accession>A0A5D3WLL8</accession>
<comment type="caution">
    <text evidence="1">The sequence shown here is derived from an EMBL/GenBank/DDBJ whole genome shotgun (WGS) entry which is preliminary data.</text>
</comment>
<dbReference type="GO" id="GO:0003824">
    <property type="term" value="F:catalytic activity"/>
    <property type="evidence" value="ECO:0007669"/>
    <property type="project" value="InterPro"/>
</dbReference>